<feature type="transmembrane region" description="Helical" evidence="1">
    <location>
        <begin position="124"/>
        <end position="142"/>
    </location>
</feature>
<dbReference type="RefSeq" id="WP_011832407.1">
    <property type="nucleotide sequence ID" value="NC_008942.1"/>
</dbReference>
<feature type="transmembrane region" description="Helical" evidence="1">
    <location>
        <begin position="94"/>
        <end position="118"/>
    </location>
</feature>
<keyword evidence="1" id="KW-0472">Membrane</keyword>
<name>A2SPF0_METLZ</name>
<organism evidence="2 3">
    <name type="scientific">Methanocorpusculum labreanum (strain ATCC 43576 / DSM 4855 / Z)</name>
    <dbReference type="NCBI Taxonomy" id="410358"/>
    <lineage>
        <taxon>Archaea</taxon>
        <taxon>Methanobacteriati</taxon>
        <taxon>Methanobacteriota</taxon>
        <taxon>Stenosarchaea group</taxon>
        <taxon>Methanomicrobia</taxon>
        <taxon>Methanomicrobiales</taxon>
        <taxon>Methanocorpusculaceae</taxon>
        <taxon>Methanocorpusculum</taxon>
    </lineage>
</organism>
<gene>
    <name evidence="2" type="ordered locus">Mlab_0028</name>
</gene>
<evidence type="ECO:0000313" key="3">
    <source>
        <dbReference type="Proteomes" id="UP000000365"/>
    </source>
</evidence>
<dbReference type="OrthoDB" id="137427at2157"/>
<reference evidence="2 3" key="1">
    <citation type="journal article" date="2009" name="Stand. Genomic Sci.">
        <title>Complete genome sequence of Methanocorpusculum labreanum type strain Z.</title>
        <authorList>
            <person name="Anderson I.J."/>
            <person name="Sieprawska-Lupa M."/>
            <person name="Goltsman E."/>
            <person name="Lapidus A."/>
            <person name="Copeland A."/>
            <person name="Glavina Del Rio T."/>
            <person name="Tice H."/>
            <person name="Dalin E."/>
            <person name="Barry K."/>
            <person name="Pitluck S."/>
            <person name="Hauser L."/>
            <person name="Land M."/>
            <person name="Lucas S."/>
            <person name="Richardson P."/>
            <person name="Whitman W.B."/>
            <person name="Kyrpides N.C."/>
        </authorList>
    </citation>
    <scope>NUCLEOTIDE SEQUENCE [LARGE SCALE GENOMIC DNA]</scope>
    <source>
        <strain evidence="3">ATCC 43576 / DSM 4855 / Z</strain>
    </source>
</reference>
<dbReference type="AlphaFoldDB" id="A2SPF0"/>
<dbReference type="InterPro" id="IPR007404">
    <property type="entry name" value="YdjM-like"/>
</dbReference>
<dbReference type="GO" id="GO:0016787">
    <property type="term" value="F:hydrolase activity"/>
    <property type="evidence" value="ECO:0007669"/>
    <property type="project" value="UniProtKB-KW"/>
</dbReference>
<keyword evidence="2" id="KW-0378">Hydrolase</keyword>
<dbReference type="Proteomes" id="UP000000365">
    <property type="component" value="Chromosome"/>
</dbReference>
<evidence type="ECO:0000313" key="2">
    <source>
        <dbReference type="EMBL" id="ABN06206.1"/>
    </source>
</evidence>
<keyword evidence="3" id="KW-1185">Reference proteome</keyword>
<dbReference type="HOGENOM" id="CLU_087824_0_0_2"/>
<feature type="transmembrane region" description="Helical" evidence="1">
    <location>
        <begin position="184"/>
        <end position="210"/>
    </location>
</feature>
<dbReference type="EMBL" id="CP000559">
    <property type="protein sequence ID" value="ABN06206.1"/>
    <property type="molecule type" value="Genomic_DNA"/>
</dbReference>
<dbReference type="eggNOG" id="arCOG01745">
    <property type="taxonomic scope" value="Archaea"/>
</dbReference>
<evidence type="ECO:0000256" key="1">
    <source>
        <dbReference type="SAM" id="Phobius"/>
    </source>
</evidence>
<proteinExistence type="predicted"/>
<keyword evidence="1" id="KW-1133">Transmembrane helix</keyword>
<dbReference type="GeneID" id="4795444"/>
<protein>
    <submittedName>
        <fullName evidence="2">Membrane-bound metal-dependent hydrolase</fullName>
    </submittedName>
</protein>
<dbReference type="KEGG" id="mla:Mlab_0028"/>
<feature type="transmembrane region" description="Helical" evidence="1">
    <location>
        <begin position="12"/>
        <end position="42"/>
    </location>
</feature>
<accession>A2SPF0</accession>
<keyword evidence="1" id="KW-0812">Transmembrane</keyword>
<sequence length="245" mass="27622">MKGIDHMYISLAWGFLIMSPIIVTYPIYFVAFIVGIGIGAILPDVDGSISPYEYKSDAMRTFGIATKKAYKTTAWVFKSVKPNYNRELHTHRGILHSFPGALLCISIVIIPINLIIYFLGLWDLPILVASGGIYVGAFFHLFEDCCTWTGVRLFAPYKNVRLYGEINTCSSRREENRPQMYGKIFALLGVGCVCFFALHNLPIFASVAFIYDLSPFVLIIITTVISFFLWYIIFLYSGGKIETNS</sequence>
<feature type="transmembrane region" description="Helical" evidence="1">
    <location>
        <begin position="216"/>
        <end position="236"/>
    </location>
</feature>
<dbReference type="Pfam" id="PF04307">
    <property type="entry name" value="YdjM"/>
    <property type="match status" value="1"/>
</dbReference>